<proteinExistence type="predicted"/>
<comment type="subcellular location">
    <subcellularLocation>
        <location evidence="1">Cell membrane</location>
        <topology evidence="1">Multi-pass membrane protein</topology>
    </subcellularLocation>
</comment>
<evidence type="ECO:0000313" key="8">
    <source>
        <dbReference type="EMBL" id="ORV50987.1"/>
    </source>
</evidence>
<feature type="domain" description="RDD" evidence="7">
    <location>
        <begin position="14"/>
        <end position="144"/>
    </location>
</feature>
<dbReference type="PANTHER" id="PTHR36115:SF6">
    <property type="entry name" value="PROLINE-RICH ANTIGEN HOMOLOG"/>
    <property type="match status" value="1"/>
</dbReference>
<dbReference type="RefSeq" id="WP_085127078.1">
    <property type="nucleotide sequence ID" value="NZ_LQOT01000014.1"/>
</dbReference>
<evidence type="ECO:0000256" key="5">
    <source>
        <dbReference type="ARBA" id="ARBA00023136"/>
    </source>
</evidence>
<evidence type="ECO:0000313" key="9">
    <source>
        <dbReference type="Proteomes" id="UP000193465"/>
    </source>
</evidence>
<reference evidence="8 9" key="1">
    <citation type="submission" date="2016-01" db="EMBL/GenBank/DDBJ databases">
        <title>The new phylogeny of the genus Mycobacterium.</title>
        <authorList>
            <person name="Tarcisio F."/>
            <person name="Conor M."/>
            <person name="Antonella G."/>
            <person name="Elisabetta G."/>
            <person name="Giulia F.S."/>
            <person name="Sara T."/>
            <person name="Anna F."/>
            <person name="Clotilde B."/>
            <person name="Roberto B."/>
            <person name="Veronica D.S."/>
            <person name="Fabio R."/>
            <person name="Monica P."/>
            <person name="Olivier J."/>
            <person name="Enrico T."/>
            <person name="Nicola S."/>
        </authorList>
    </citation>
    <scope>NUCLEOTIDE SEQUENCE [LARGE SCALE GENOMIC DNA]</scope>
    <source>
        <strain evidence="8 9">ATCC 27353</strain>
    </source>
</reference>
<feature type="transmembrane region" description="Helical" evidence="6">
    <location>
        <begin position="50"/>
        <end position="72"/>
    </location>
</feature>
<dbReference type="EMBL" id="LQOT01000014">
    <property type="protein sequence ID" value="ORV50987.1"/>
    <property type="molecule type" value="Genomic_DNA"/>
</dbReference>
<gene>
    <name evidence="8" type="ORF">AWC02_03375</name>
</gene>
<dbReference type="InterPro" id="IPR051791">
    <property type="entry name" value="Pra-immunoreactive"/>
</dbReference>
<keyword evidence="3 6" id="KW-0812">Transmembrane</keyword>
<accession>A0A1X1U2E0</accession>
<evidence type="ECO:0000256" key="3">
    <source>
        <dbReference type="ARBA" id="ARBA00022692"/>
    </source>
</evidence>
<keyword evidence="4 6" id="KW-1133">Transmembrane helix</keyword>
<feature type="transmembrane region" description="Helical" evidence="6">
    <location>
        <begin position="162"/>
        <end position="185"/>
    </location>
</feature>
<name>A0A1X1U2E0_9MYCO</name>
<feature type="transmembrane region" description="Helical" evidence="6">
    <location>
        <begin position="23"/>
        <end position="44"/>
    </location>
</feature>
<keyword evidence="5 6" id="KW-0472">Membrane</keyword>
<keyword evidence="2" id="KW-1003">Cell membrane</keyword>
<dbReference type="InterPro" id="IPR010432">
    <property type="entry name" value="RDD"/>
</dbReference>
<evidence type="ECO:0000256" key="4">
    <source>
        <dbReference type="ARBA" id="ARBA00022989"/>
    </source>
</evidence>
<dbReference type="GO" id="GO:0005886">
    <property type="term" value="C:plasma membrane"/>
    <property type="evidence" value="ECO:0007669"/>
    <property type="project" value="UniProtKB-SubCell"/>
</dbReference>
<sequence>MTDPVAPVPHSDPARWRTRATALAIDLLPGVVVMASMGMLALSLPGDSAWRWAATAVAALAFLATAVNRILLPAITGWSLGRALTGIEVARVPTGAAAEPGPGVGPRRLLVREVAHLLDTIPVPLGWLWPLRDKRGRTFADMVARTQVRPVTRERPADIRRWTMAVFIGSAALSLLGAAGAYGLVYQRDHHTDQARSQITRQGPKIVADMLSYDPETLQDDFDRAQSLVTDKYREQLLPQQDAIRKSKPVPNFYRVTDAAVLDAAPHRATMLLFLQGQRGVAGDERLISATVRVAFAQQSGAWRVDDLTVVSKPLPAEGDR</sequence>
<dbReference type="Proteomes" id="UP000193465">
    <property type="component" value="Unassembled WGS sequence"/>
</dbReference>
<protein>
    <recommendedName>
        <fullName evidence="7">RDD domain-containing protein</fullName>
    </recommendedName>
</protein>
<evidence type="ECO:0000259" key="7">
    <source>
        <dbReference type="Pfam" id="PF06271"/>
    </source>
</evidence>
<evidence type="ECO:0000256" key="6">
    <source>
        <dbReference type="SAM" id="Phobius"/>
    </source>
</evidence>
<evidence type="ECO:0000256" key="1">
    <source>
        <dbReference type="ARBA" id="ARBA00004651"/>
    </source>
</evidence>
<dbReference type="AlphaFoldDB" id="A0A1X1U2E0"/>
<dbReference type="Pfam" id="PF06271">
    <property type="entry name" value="RDD"/>
    <property type="match status" value="1"/>
</dbReference>
<evidence type="ECO:0000256" key="2">
    <source>
        <dbReference type="ARBA" id="ARBA00022475"/>
    </source>
</evidence>
<organism evidence="8 9">
    <name type="scientific">Mycolicibacter engbaekii</name>
    <dbReference type="NCBI Taxonomy" id="188915"/>
    <lineage>
        <taxon>Bacteria</taxon>
        <taxon>Bacillati</taxon>
        <taxon>Actinomycetota</taxon>
        <taxon>Actinomycetes</taxon>
        <taxon>Mycobacteriales</taxon>
        <taxon>Mycobacteriaceae</taxon>
        <taxon>Mycolicibacter</taxon>
    </lineage>
</organism>
<comment type="caution">
    <text evidence="8">The sequence shown here is derived from an EMBL/GenBank/DDBJ whole genome shotgun (WGS) entry which is preliminary data.</text>
</comment>
<dbReference type="STRING" id="188915.AWC02_03375"/>
<keyword evidence="9" id="KW-1185">Reference proteome</keyword>
<dbReference type="PANTHER" id="PTHR36115">
    <property type="entry name" value="PROLINE-RICH ANTIGEN HOMOLOG-RELATED"/>
    <property type="match status" value="1"/>
</dbReference>